<dbReference type="Proteomes" id="UP001370490">
    <property type="component" value="Unassembled WGS sequence"/>
</dbReference>
<dbReference type="SUPFAM" id="SSF55008">
    <property type="entry name" value="HMA, heavy metal-associated domain"/>
    <property type="match status" value="1"/>
</dbReference>
<feature type="compositionally biased region" description="Polar residues" evidence="1">
    <location>
        <begin position="28"/>
        <end position="45"/>
    </location>
</feature>
<feature type="domain" description="HMA" evidence="2">
    <location>
        <begin position="223"/>
        <end position="289"/>
    </location>
</feature>
<organism evidence="3 4">
    <name type="scientific">Dillenia turbinata</name>
    <dbReference type="NCBI Taxonomy" id="194707"/>
    <lineage>
        <taxon>Eukaryota</taxon>
        <taxon>Viridiplantae</taxon>
        <taxon>Streptophyta</taxon>
        <taxon>Embryophyta</taxon>
        <taxon>Tracheophyta</taxon>
        <taxon>Spermatophyta</taxon>
        <taxon>Magnoliopsida</taxon>
        <taxon>eudicotyledons</taxon>
        <taxon>Gunneridae</taxon>
        <taxon>Pentapetalae</taxon>
        <taxon>Dilleniales</taxon>
        <taxon>Dilleniaceae</taxon>
        <taxon>Dillenia</taxon>
    </lineage>
</organism>
<sequence>MDQRSMVHHASRKDRPSHHRHHHHHLLKNQQRTGRYSIPCSSQAPISPKTYLRKSSAKQSDLGSRRSSCDIIDSPRRTSSSDITDTSRRKGSSHITDRPSPPGSSRYLLSDATSLDLILESDDGISPPLSSLQPDYLQHSRPKDASALKSASLNYRLLSDFDCPSALVPNQRARSRRASLTDSPVLVSSPSAHSQGKVSNWPALVRSSSPDDESSPELSSNRHQVVELRVSIHCKGCEGKVRKHISKMEGVKSFSIDLETKKVTIIGDVTPLSVLTSVSKVKNAQFWPSPMTCSSSGALPTAT</sequence>
<evidence type="ECO:0000313" key="3">
    <source>
        <dbReference type="EMBL" id="KAK6935938.1"/>
    </source>
</evidence>
<protein>
    <submittedName>
        <fullName evidence="3">Heavy metal-associated domain, HMA</fullName>
    </submittedName>
</protein>
<dbReference type="InterPro" id="IPR006121">
    <property type="entry name" value="HMA_dom"/>
</dbReference>
<feature type="compositionally biased region" description="Basic residues" evidence="1">
    <location>
        <begin position="1"/>
        <end position="27"/>
    </location>
</feature>
<dbReference type="Gene3D" id="3.30.70.100">
    <property type="match status" value="1"/>
</dbReference>
<evidence type="ECO:0000256" key="1">
    <source>
        <dbReference type="SAM" id="MobiDB-lite"/>
    </source>
</evidence>
<dbReference type="Pfam" id="PF00403">
    <property type="entry name" value="HMA"/>
    <property type="match status" value="1"/>
</dbReference>
<keyword evidence="4" id="KW-1185">Reference proteome</keyword>
<dbReference type="CDD" id="cd00371">
    <property type="entry name" value="HMA"/>
    <property type="match status" value="1"/>
</dbReference>
<dbReference type="AlphaFoldDB" id="A0AAN8VXE2"/>
<dbReference type="PROSITE" id="PS50846">
    <property type="entry name" value="HMA_2"/>
    <property type="match status" value="1"/>
</dbReference>
<name>A0AAN8VXE2_9MAGN</name>
<dbReference type="GO" id="GO:0046872">
    <property type="term" value="F:metal ion binding"/>
    <property type="evidence" value="ECO:0007669"/>
    <property type="project" value="InterPro"/>
</dbReference>
<comment type="caution">
    <text evidence="3">The sequence shown here is derived from an EMBL/GenBank/DDBJ whole genome shotgun (WGS) entry which is preliminary data.</text>
</comment>
<dbReference type="InterPro" id="IPR036163">
    <property type="entry name" value="HMA_dom_sf"/>
</dbReference>
<feature type="region of interest" description="Disordered" evidence="1">
    <location>
        <begin position="1"/>
        <end position="106"/>
    </location>
</feature>
<evidence type="ECO:0000313" key="4">
    <source>
        <dbReference type="Proteomes" id="UP001370490"/>
    </source>
</evidence>
<gene>
    <name evidence="3" type="ORF">RJ641_032968</name>
</gene>
<dbReference type="InterPro" id="IPR044526">
    <property type="entry name" value="NAKR1-3"/>
</dbReference>
<evidence type="ECO:0000259" key="2">
    <source>
        <dbReference type="PROSITE" id="PS50846"/>
    </source>
</evidence>
<feature type="compositionally biased region" description="Polar residues" evidence="1">
    <location>
        <begin position="178"/>
        <end position="198"/>
    </location>
</feature>
<dbReference type="PANTHER" id="PTHR46119:SF12">
    <property type="entry name" value="PROTEIN SODIUM POTASSIUM ROOT DEFECTIVE 3"/>
    <property type="match status" value="1"/>
</dbReference>
<reference evidence="3 4" key="1">
    <citation type="submission" date="2023-12" db="EMBL/GenBank/DDBJ databases">
        <title>A high-quality genome assembly for Dillenia turbinata (Dilleniales).</title>
        <authorList>
            <person name="Chanderbali A."/>
        </authorList>
    </citation>
    <scope>NUCLEOTIDE SEQUENCE [LARGE SCALE GENOMIC DNA]</scope>
    <source>
        <strain evidence="3">LSX21</strain>
        <tissue evidence="3">Leaf</tissue>
    </source>
</reference>
<dbReference type="PANTHER" id="PTHR46119">
    <property type="entry name" value="OS08G0405700 PROTEIN"/>
    <property type="match status" value="1"/>
</dbReference>
<accession>A0AAN8VXE2</accession>
<feature type="region of interest" description="Disordered" evidence="1">
    <location>
        <begin position="173"/>
        <end position="222"/>
    </location>
</feature>
<feature type="compositionally biased region" description="Basic and acidic residues" evidence="1">
    <location>
        <begin position="63"/>
        <end position="76"/>
    </location>
</feature>
<dbReference type="EMBL" id="JBAMMX010000007">
    <property type="protein sequence ID" value="KAK6935938.1"/>
    <property type="molecule type" value="Genomic_DNA"/>
</dbReference>
<proteinExistence type="predicted"/>